<feature type="compositionally biased region" description="Basic and acidic residues" evidence="1">
    <location>
        <begin position="137"/>
        <end position="146"/>
    </location>
</feature>
<reference evidence="2" key="1">
    <citation type="submission" date="2023-08" db="EMBL/GenBank/DDBJ databases">
        <title>Black Yeasts Isolated from many extreme environments.</title>
        <authorList>
            <person name="Coleine C."/>
            <person name="Stajich J.E."/>
            <person name="Selbmann L."/>
        </authorList>
    </citation>
    <scope>NUCLEOTIDE SEQUENCE</scope>
    <source>
        <strain evidence="2">CCFEE 5401</strain>
    </source>
</reference>
<feature type="region of interest" description="Disordered" evidence="1">
    <location>
        <begin position="762"/>
        <end position="790"/>
    </location>
</feature>
<organism evidence="2 3">
    <name type="scientific">Meristemomyces frigidus</name>
    <dbReference type="NCBI Taxonomy" id="1508187"/>
    <lineage>
        <taxon>Eukaryota</taxon>
        <taxon>Fungi</taxon>
        <taxon>Dikarya</taxon>
        <taxon>Ascomycota</taxon>
        <taxon>Pezizomycotina</taxon>
        <taxon>Dothideomycetes</taxon>
        <taxon>Dothideomycetidae</taxon>
        <taxon>Mycosphaerellales</taxon>
        <taxon>Teratosphaeriaceae</taxon>
        <taxon>Meristemomyces</taxon>
    </lineage>
</organism>
<dbReference type="InterPro" id="IPR003903">
    <property type="entry name" value="UIM_dom"/>
</dbReference>
<dbReference type="GO" id="GO:0016579">
    <property type="term" value="P:protein deubiquitination"/>
    <property type="evidence" value="ECO:0007669"/>
    <property type="project" value="TreeGrafter"/>
</dbReference>
<dbReference type="PANTHER" id="PTHR39597">
    <property type="entry name" value="UBA DOMAIN-CONTAINING PROTEIN RUP1"/>
    <property type="match status" value="1"/>
</dbReference>
<feature type="region of interest" description="Disordered" evidence="1">
    <location>
        <begin position="48"/>
        <end position="70"/>
    </location>
</feature>
<feature type="region of interest" description="Disordered" evidence="1">
    <location>
        <begin position="642"/>
        <end position="662"/>
    </location>
</feature>
<gene>
    <name evidence="2" type="ORF">LTR62_007470</name>
</gene>
<feature type="region of interest" description="Disordered" evidence="1">
    <location>
        <begin position="853"/>
        <end position="879"/>
    </location>
</feature>
<sequence length="879" mass="97060">MNDNINDNDFNDGQAQGKRKKLVTYGSKSKRRLLGRNAAFSEMFAPSNENINWDQTPPTVPPRPPKSQMEATMSMRPSQQSIDEVCGIAGCDPETAERYLRVKRNDVGAAINALFDNEDISKEEAGMSWDDSAFARDRDGEQRDGQSDQYLQPLGAGTVPPSRAPSRNSMRPSNREDEDAQLAEALAMSRGEPSFQQESGRIGKDGTESRFGPATQKDYDANKWAMQLARSATHLEIVPDVPMEESKHVEGQPRFLKPLADGDYLPNLLTICHGIAQVREAMLMRHRVMPAYGEDSEWWKGHAIAMPRIVHTDSGEPVDTDAETVDEFFSELQRLMAFLDGSERSYATVVPLRETEAVKNMWRAKGASTSLLSAFLSTWSTAVSAAAPDIETNEKLLALFKTEFRASANAEETEGALEILELSPKVPNAMTMELGEILDDHFWETADSEVKGTIAIVEPADVLVFQLKNGTPQATKLAVDVPTELYLDKYLMSNSAATTEHREQMAKGRLRIKRIEAVEKKLTSWKHPKQDKQIDPRLLLKHSLSIFTGESRLDADVAGLPNGVTPADDLPPQYEEIALKLEKTIASIDSKLAILAEAREKTRKAIADMSRMPLPALSGQMKHRYTLRGIATKESITYIMLPKDSDDSDQEMDERQDDDTTPEGMQWWRIAYEPNTTGTGSQIRMDKMPAYDVTRAAELEHTSALLVYANDAANDIEQTNPSLPQPLVNFVERDNALFAASLQEATLRNAPPAYNMEDIRPSIERSLSPTDSTRAEGGVSDDEEGLPGYGQQGYDQHPAFGLGPAGHGGVGYEEDPPVHEIFPEAVGSGGEEVAMGVEVREMEMEMEMLDGGHSALVGGDERMEGAESQGGVERESLHD</sequence>
<feature type="region of interest" description="Disordered" evidence="1">
    <location>
        <begin position="137"/>
        <end position="215"/>
    </location>
</feature>
<dbReference type="InterPro" id="IPR055335">
    <property type="entry name" value="Ucp6/RUP1"/>
</dbReference>
<dbReference type="PANTHER" id="PTHR39597:SF1">
    <property type="entry name" value="UBA DOMAIN-CONTAINING PROTEIN RUP1"/>
    <property type="match status" value="1"/>
</dbReference>
<evidence type="ECO:0000256" key="1">
    <source>
        <dbReference type="SAM" id="MobiDB-lite"/>
    </source>
</evidence>
<protein>
    <recommendedName>
        <fullName evidence="4">Ubiquitin interaction motif protein</fullName>
    </recommendedName>
</protein>
<feature type="region of interest" description="Disordered" evidence="1">
    <location>
        <begin position="1"/>
        <end position="24"/>
    </location>
</feature>
<evidence type="ECO:0000313" key="2">
    <source>
        <dbReference type="EMBL" id="KAK5116796.1"/>
    </source>
</evidence>
<evidence type="ECO:0000313" key="3">
    <source>
        <dbReference type="Proteomes" id="UP001310890"/>
    </source>
</evidence>
<dbReference type="GO" id="GO:0005829">
    <property type="term" value="C:cytosol"/>
    <property type="evidence" value="ECO:0007669"/>
    <property type="project" value="TreeGrafter"/>
</dbReference>
<evidence type="ECO:0008006" key="4">
    <source>
        <dbReference type="Google" id="ProtNLM"/>
    </source>
</evidence>
<comment type="caution">
    <text evidence="2">The sequence shown here is derived from an EMBL/GenBank/DDBJ whole genome shotgun (WGS) entry which is preliminary data.</text>
</comment>
<name>A0AAN7YRQ7_9PEZI</name>
<dbReference type="PROSITE" id="PS50330">
    <property type="entry name" value="UIM"/>
    <property type="match status" value="1"/>
</dbReference>
<dbReference type="EMBL" id="JAVRRL010000007">
    <property type="protein sequence ID" value="KAK5116796.1"/>
    <property type="molecule type" value="Genomic_DNA"/>
</dbReference>
<accession>A0AAN7YRQ7</accession>
<dbReference type="Pfam" id="PF14555">
    <property type="entry name" value="UBA_4"/>
    <property type="match status" value="1"/>
</dbReference>
<dbReference type="GO" id="GO:0005634">
    <property type="term" value="C:nucleus"/>
    <property type="evidence" value="ECO:0007669"/>
    <property type="project" value="TreeGrafter"/>
</dbReference>
<proteinExistence type="predicted"/>
<feature type="compositionally biased region" description="Acidic residues" evidence="1">
    <location>
        <begin position="646"/>
        <end position="661"/>
    </location>
</feature>
<dbReference type="AlphaFoldDB" id="A0AAN7YRQ7"/>
<dbReference type="Proteomes" id="UP001310890">
    <property type="component" value="Unassembled WGS sequence"/>
</dbReference>
<feature type="compositionally biased region" description="Low complexity" evidence="1">
    <location>
        <begin position="1"/>
        <end position="12"/>
    </location>
</feature>